<evidence type="ECO:0000313" key="2">
    <source>
        <dbReference type="EMBL" id="MFB9775680.1"/>
    </source>
</evidence>
<reference evidence="2 3" key="1">
    <citation type="submission" date="2024-09" db="EMBL/GenBank/DDBJ databases">
        <authorList>
            <person name="Sun Q."/>
            <person name="Mori K."/>
        </authorList>
    </citation>
    <scope>NUCLEOTIDE SEQUENCE [LARGE SCALE GENOMIC DNA]</scope>
    <source>
        <strain evidence="2 3">JCM 11683</strain>
    </source>
</reference>
<keyword evidence="3" id="KW-1185">Reference proteome</keyword>
<dbReference type="RefSeq" id="WP_376839017.1">
    <property type="nucleotide sequence ID" value="NZ_JBHMAU010000033.1"/>
</dbReference>
<name>A0ABV5WZS1_9MICO</name>
<comment type="caution">
    <text evidence="2">The sequence shown here is derived from an EMBL/GenBank/DDBJ whole genome shotgun (WGS) entry which is preliminary data.</text>
</comment>
<dbReference type="EMBL" id="JBHMAU010000033">
    <property type="protein sequence ID" value="MFB9775680.1"/>
    <property type="molecule type" value="Genomic_DNA"/>
</dbReference>
<proteinExistence type="predicted"/>
<gene>
    <name evidence="2" type="ORF">ACFFN1_04535</name>
</gene>
<accession>A0ABV5WZS1</accession>
<dbReference type="Proteomes" id="UP001589707">
    <property type="component" value="Unassembled WGS sequence"/>
</dbReference>
<organism evidence="2 3">
    <name type="scientific">Brevibacterium otitidis</name>
    <dbReference type="NCBI Taxonomy" id="53364"/>
    <lineage>
        <taxon>Bacteria</taxon>
        <taxon>Bacillati</taxon>
        <taxon>Actinomycetota</taxon>
        <taxon>Actinomycetes</taxon>
        <taxon>Micrococcales</taxon>
        <taxon>Brevibacteriaceae</taxon>
        <taxon>Brevibacterium</taxon>
    </lineage>
</organism>
<dbReference type="InterPro" id="IPR024439">
    <property type="entry name" value="RNHCP"/>
</dbReference>
<dbReference type="Pfam" id="PF12647">
    <property type="entry name" value="RNHCP"/>
    <property type="match status" value="1"/>
</dbReference>
<evidence type="ECO:0000313" key="3">
    <source>
        <dbReference type="Proteomes" id="UP001589707"/>
    </source>
</evidence>
<feature type="domain" description="RNHCP" evidence="1">
    <location>
        <begin position="8"/>
        <end position="92"/>
    </location>
</feature>
<protein>
    <submittedName>
        <fullName evidence="2">RNHCP domain-containing protein</fullName>
    </submittedName>
</protein>
<evidence type="ECO:0000259" key="1">
    <source>
        <dbReference type="Pfam" id="PF12647"/>
    </source>
</evidence>
<sequence length="107" mass="12091">MARKLENTGFVCVSCGRSVSPIRHGTIRDHCPYCLCSLHVDEVPGDRNCDCHGILRPTGTDYRGNKGHILIYRCERCGEVKRNRTAPDDDFDLILRIQADQAARLFT</sequence>